<evidence type="ECO:0000256" key="3">
    <source>
        <dbReference type="ARBA" id="ARBA00022748"/>
    </source>
</evidence>
<dbReference type="Gene3D" id="3.40.30.10">
    <property type="entry name" value="Glutaredoxin"/>
    <property type="match status" value="1"/>
</dbReference>
<comment type="similarity">
    <text evidence="2">Belongs to the thioredoxin family. DsbE subfamily.</text>
</comment>
<evidence type="ECO:0000256" key="2">
    <source>
        <dbReference type="ARBA" id="ARBA00007758"/>
    </source>
</evidence>
<dbReference type="PROSITE" id="PS51352">
    <property type="entry name" value="THIOREDOXIN_2"/>
    <property type="match status" value="1"/>
</dbReference>
<keyword evidence="3" id="KW-0201">Cytochrome c-type biogenesis</keyword>
<dbReference type="GO" id="GO:0015036">
    <property type="term" value="F:disulfide oxidoreductase activity"/>
    <property type="evidence" value="ECO:0007669"/>
    <property type="project" value="InterPro"/>
</dbReference>
<reference evidence="8 9" key="1">
    <citation type="submission" date="2010-12" db="EMBL/GenBank/DDBJ databases">
        <authorList>
            <person name="Muzny D."/>
            <person name="Qin X."/>
            <person name="Deng J."/>
            <person name="Jiang H."/>
            <person name="Liu Y."/>
            <person name="Qu J."/>
            <person name="Song X.-Z."/>
            <person name="Zhang L."/>
            <person name="Thornton R."/>
            <person name="Coyle M."/>
            <person name="Francisco L."/>
            <person name="Jackson L."/>
            <person name="Javaid M."/>
            <person name="Korchina V."/>
            <person name="Kovar C."/>
            <person name="Mata R."/>
            <person name="Mathew T."/>
            <person name="Ngo R."/>
            <person name="Nguyen L."/>
            <person name="Nguyen N."/>
            <person name="Okwuonu G."/>
            <person name="Ongeri F."/>
            <person name="Pham C."/>
            <person name="Simmons D."/>
            <person name="Wilczek-Boney K."/>
            <person name="Hale W."/>
            <person name="Jakkamsetti A."/>
            <person name="Pham P."/>
            <person name="Ruth R."/>
            <person name="San Lucas F."/>
            <person name="Warren J."/>
            <person name="Zhang J."/>
            <person name="Zhao Z."/>
            <person name="Zhou C."/>
            <person name="Zhu D."/>
            <person name="Lee S."/>
            <person name="Bess C."/>
            <person name="Blankenburg K."/>
            <person name="Forbes L."/>
            <person name="Fu Q."/>
            <person name="Gubbala S."/>
            <person name="Hirani K."/>
            <person name="Jayaseelan J.C."/>
            <person name="Lara F."/>
            <person name="Munidasa M."/>
            <person name="Palculict T."/>
            <person name="Patil S."/>
            <person name="Pu L.-L."/>
            <person name="Saada N."/>
            <person name="Tang L."/>
            <person name="Weissenberger G."/>
            <person name="Zhu Y."/>
            <person name="Hemphill L."/>
            <person name="Shang Y."/>
            <person name="Youmans B."/>
            <person name="Ayvaz T."/>
            <person name="Ross M."/>
            <person name="Santibanez J."/>
            <person name="Aqrawi P."/>
            <person name="Gross S."/>
            <person name="Joshi V."/>
            <person name="Fowler G."/>
            <person name="Nazareth L."/>
            <person name="Reid J."/>
            <person name="Worley K."/>
            <person name="Petrosino J."/>
            <person name="Highlander S."/>
            <person name="Gibbs R."/>
        </authorList>
    </citation>
    <scope>NUCLEOTIDE SEQUENCE [LARGE SCALE GENOMIC DNA]</scope>
    <source>
        <strain evidence="8 9">ATCC 51599</strain>
    </source>
</reference>
<keyword evidence="9" id="KW-1185">Reference proteome</keyword>
<evidence type="ECO:0000313" key="9">
    <source>
        <dbReference type="Proteomes" id="UP000011021"/>
    </source>
</evidence>
<accession>E7RXN5</accession>
<protein>
    <submittedName>
        <fullName evidence="8">Periplasmic protein thiol:disulfide oxidoreductase, DsbE subfamily</fullName>
    </submittedName>
</protein>
<comment type="subcellular location">
    <subcellularLocation>
        <location evidence="1">Cell envelope</location>
    </subcellularLocation>
</comment>
<feature type="region of interest" description="Disordered" evidence="6">
    <location>
        <begin position="69"/>
        <end position="96"/>
    </location>
</feature>
<dbReference type="InterPro" id="IPR036249">
    <property type="entry name" value="Thioredoxin-like_sf"/>
</dbReference>
<dbReference type="STRING" id="887898.HMPREF0551_1456"/>
<dbReference type="InterPro" id="IPR050553">
    <property type="entry name" value="Thioredoxin_ResA/DsbE_sf"/>
</dbReference>
<name>E7RXN5_9BURK</name>
<evidence type="ECO:0000256" key="6">
    <source>
        <dbReference type="SAM" id="MobiDB-lite"/>
    </source>
</evidence>
<dbReference type="NCBIfam" id="TIGR00385">
    <property type="entry name" value="dsbE"/>
    <property type="match status" value="1"/>
</dbReference>
<dbReference type="HOGENOM" id="CLU_042529_19_0_4"/>
<feature type="domain" description="Thioredoxin" evidence="7">
    <location>
        <begin position="47"/>
        <end position="221"/>
    </location>
</feature>
<dbReference type="InterPro" id="IPR013740">
    <property type="entry name" value="Redoxin"/>
</dbReference>
<dbReference type="InterPro" id="IPR013766">
    <property type="entry name" value="Thioredoxin_domain"/>
</dbReference>
<dbReference type="Proteomes" id="UP000011021">
    <property type="component" value="Unassembled WGS sequence"/>
</dbReference>
<dbReference type="SUPFAM" id="SSF52833">
    <property type="entry name" value="Thioredoxin-like"/>
    <property type="match status" value="1"/>
</dbReference>
<dbReference type="InterPro" id="IPR004799">
    <property type="entry name" value="Periplasmic_diS_OxRdtase_DsbE"/>
</dbReference>
<sequence length="240" mass="25758">MKKKRAKAKKKSGLFSLRYLLPAGFFLALSVFLLLGLNRNPNEIPSPLIGKAAPEYALPRLADAPASIGRRALTPDNGNTSAGQASADAGAGADAKGTSDNLVSSQALRGQPYLLNVWASWCMPCLQEHPQMVALAQSHRIRIVGMNYKDQPADARRWLARNGNPYDEIIVDAQGRTAIDFGVYGVPETFLIDAEGRIRYKLTGALSVQTLQDQLLPAIAALESNGQPSGNTSPRPNPAP</sequence>
<evidence type="ECO:0000313" key="8">
    <source>
        <dbReference type="EMBL" id="EFV94709.1"/>
    </source>
</evidence>
<gene>
    <name evidence="8" type="primary">dsbE</name>
    <name evidence="8" type="ORF">HMPREF0551_1456</name>
</gene>
<comment type="caution">
    <text evidence="8">The sequence shown here is derived from an EMBL/GenBank/DDBJ whole genome shotgun (WGS) entry which is preliminary data.</text>
</comment>
<organism evidence="8 9">
    <name type="scientific">Lautropia mirabilis ATCC 51599</name>
    <dbReference type="NCBI Taxonomy" id="887898"/>
    <lineage>
        <taxon>Bacteria</taxon>
        <taxon>Pseudomonadati</taxon>
        <taxon>Pseudomonadota</taxon>
        <taxon>Betaproteobacteria</taxon>
        <taxon>Burkholderiales</taxon>
        <taxon>Burkholderiaceae</taxon>
        <taxon>Lautropia</taxon>
    </lineage>
</organism>
<dbReference type="CDD" id="cd03010">
    <property type="entry name" value="TlpA_like_DsbE"/>
    <property type="match status" value="1"/>
</dbReference>
<evidence type="ECO:0000259" key="7">
    <source>
        <dbReference type="PROSITE" id="PS51352"/>
    </source>
</evidence>
<dbReference type="GO" id="GO:0030288">
    <property type="term" value="C:outer membrane-bounded periplasmic space"/>
    <property type="evidence" value="ECO:0007669"/>
    <property type="project" value="InterPro"/>
</dbReference>
<dbReference type="GO" id="GO:0017004">
    <property type="term" value="P:cytochrome complex assembly"/>
    <property type="evidence" value="ECO:0007669"/>
    <property type="project" value="UniProtKB-KW"/>
</dbReference>
<dbReference type="AlphaFoldDB" id="E7RXN5"/>
<keyword evidence="5" id="KW-0676">Redox-active center</keyword>
<dbReference type="eggNOG" id="COG0526">
    <property type="taxonomic scope" value="Bacteria"/>
</dbReference>
<evidence type="ECO:0000256" key="1">
    <source>
        <dbReference type="ARBA" id="ARBA00004196"/>
    </source>
</evidence>
<evidence type="ECO:0000256" key="4">
    <source>
        <dbReference type="ARBA" id="ARBA00023157"/>
    </source>
</evidence>
<dbReference type="Pfam" id="PF08534">
    <property type="entry name" value="Redoxin"/>
    <property type="match status" value="1"/>
</dbReference>
<dbReference type="EMBL" id="AEQP01000010">
    <property type="protein sequence ID" value="EFV94709.1"/>
    <property type="molecule type" value="Genomic_DNA"/>
</dbReference>
<dbReference type="RefSeq" id="WP_005673733.1">
    <property type="nucleotide sequence ID" value="NZ_CP146288.1"/>
</dbReference>
<keyword evidence="4" id="KW-1015">Disulfide bond</keyword>
<feature type="compositionally biased region" description="Low complexity" evidence="6">
    <location>
        <begin position="81"/>
        <end position="96"/>
    </location>
</feature>
<proteinExistence type="inferred from homology"/>
<dbReference type="PANTHER" id="PTHR42852">
    <property type="entry name" value="THIOL:DISULFIDE INTERCHANGE PROTEIN DSBE"/>
    <property type="match status" value="1"/>
</dbReference>
<evidence type="ECO:0000256" key="5">
    <source>
        <dbReference type="ARBA" id="ARBA00023284"/>
    </source>
</evidence>
<dbReference type="PANTHER" id="PTHR42852:SF6">
    <property type="entry name" value="THIOL:DISULFIDE INTERCHANGE PROTEIN DSBE"/>
    <property type="match status" value="1"/>
</dbReference>